<evidence type="ECO:0000313" key="1">
    <source>
        <dbReference type="EMBL" id="GAV00661.1"/>
    </source>
</evidence>
<evidence type="ECO:0008006" key="3">
    <source>
        <dbReference type="Google" id="ProtNLM"/>
    </source>
</evidence>
<evidence type="ECO:0000313" key="2">
    <source>
        <dbReference type="Proteomes" id="UP000186922"/>
    </source>
</evidence>
<dbReference type="AlphaFoldDB" id="A0A1D1VIC2"/>
<name>A0A1D1VIC2_RAMVA</name>
<gene>
    <name evidence="1" type="primary">RvY_11480-1</name>
    <name evidence="1" type="synonym">RvY_11480.1</name>
    <name evidence="1" type="ORF">RvY_11480</name>
</gene>
<organism evidence="1 2">
    <name type="scientific">Ramazzottius varieornatus</name>
    <name type="common">Water bear</name>
    <name type="synonym">Tardigrade</name>
    <dbReference type="NCBI Taxonomy" id="947166"/>
    <lineage>
        <taxon>Eukaryota</taxon>
        <taxon>Metazoa</taxon>
        <taxon>Ecdysozoa</taxon>
        <taxon>Tardigrada</taxon>
        <taxon>Eutardigrada</taxon>
        <taxon>Parachela</taxon>
        <taxon>Hypsibioidea</taxon>
        <taxon>Ramazzottiidae</taxon>
        <taxon>Ramazzottius</taxon>
    </lineage>
</organism>
<protein>
    <recommendedName>
        <fullName evidence="3">KIF-binding protein</fullName>
    </recommendedName>
</protein>
<comment type="caution">
    <text evidence="1">The sequence shown here is derived from an EMBL/GenBank/DDBJ whole genome shotgun (WGS) entry which is preliminary data.</text>
</comment>
<dbReference type="EMBL" id="BDGG01000006">
    <property type="protein sequence ID" value="GAV00661.1"/>
    <property type="molecule type" value="Genomic_DNA"/>
</dbReference>
<sequence>MYCLEKNLQEGAFMWATKAIETVTQLPSRGTLGAAVKSVVSLPNNENDEESITKSISMAYFVLAHLHNVGAVATMDKEKAAEFYEAASAIDMGLVQSLTNLLESELHMKSETAIEQ</sequence>
<proteinExistence type="predicted"/>
<reference evidence="1 2" key="1">
    <citation type="journal article" date="2016" name="Nat. Commun.">
        <title>Extremotolerant tardigrade genome and improved radiotolerance of human cultured cells by tardigrade-unique protein.</title>
        <authorList>
            <person name="Hashimoto T."/>
            <person name="Horikawa D.D."/>
            <person name="Saito Y."/>
            <person name="Kuwahara H."/>
            <person name="Kozuka-Hata H."/>
            <person name="Shin-I T."/>
            <person name="Minakuchi Y."/>
            <person name="Ohishi K."/>
            <person name="Motoyama A."/>
            <person name="Aizu T."/>
            <person name="Enomoto A."/>
            <person name="Kondo K."/>
            <person name="Tanaka S."/>
            <person name="Hara Y."/>
            <person name="Koshikawa S."/>
            <person name="Sagara H."/>
            <person name="Miura T."/>
            <person name="Yokobori S."/>
            <person name="Miyagawa K."/>
            <person name="Suzuki Y."/>
            <person name="Kubo T."/>
            <person name="Oyama M."/>
            <person name="Kohara Y."/>
            <person name="Fujiyama A."/>
            <person name="Arakawa K."/>
            <person name="Katayama T."/>
            <person name="Toyoda A."/>
            <person name="Kunieda T."/>
        </authorList>
    </citation>
    <scope>NUCLEOTIDE SEQUENCE [LARGE SCALE GENOMIC DNA]</scope>
    <source>
        <strain evidence="1 2">YOKOZUNA-1</strain>
    </source>
</reference>
<dbReference type="Proteomes" id="UP000186922">
    <property type="component" value="Unassembled WGS sequence"/>
</dbReference>
<accession>A0A1D1VIC2</accession>
<keyword evidence="2" id="KW-1185">Reference proteome</keyword>